<evidence type="ECO:0000256" key="3">
    <source>
        <dbReference type="ARBA" id="ARBA00019610"/>
    </source>
</evidence>
<protein>
    <recommendedName>
        <fullName evidence="3 8">Mediator of RNA polymerase II transcription subunit 17</fullName>
    </recommendedName>
    <alternativeName>
        <fullName evidence="7 8">Mediator complex subunit 17</fullName>
    </alternativeName>
</protein>
<accession>A0A2V1EA17</accession>
<dbReference type="GO" id="GO:0006357">
    <property type="term" value="P:regulation of transcription by RNA polymerase II"/>
    <property type="evidence" value="ECO:0007669"/>
    <property type="project" value="InterPro"/>
</dbReference>
<keyword evidence="8" id="KW-0010">Activator</keyword>
<evidence type="ECO:0000256" key="6">
    <source>
        <dbReference type="ARBA" id="ARBA00023242"/>
    </source>
</evidence>
<keyword evidence="4 8" id="KW-0805">Transcription regulation</keyword>
<keyword evidence="6 8" id="KW-0539">Nucleus</keyword>
<comment type="function">
    <text evidence="8">Component of the Mediator complex, a coactivator involved in the regulated transcription of nearly all RNA polymerase II-dependent genes. Mediator functions as a bridge to convey information from gene-specific regulatory proteins to the basal RNA polymerase II transcription machinery. Mediator is recruited to promoters by direct interactions with regulatory proteins and serves as a scaffold for the assembly of a functional preinitiation complex with RNA polymerase II and the general transcription factors.</text>
</comment>
<dbReference type="OrthoDB" id="5319830at2759"/>
<dbReference type="AlphaFoldDB" id="A0A2V1EA17"/>
<comment type="similarity">
    <text evidence="2 8">Belongs to the Mediator complex subunit 17 family.</text>
</comment>
<feature type="compositionally biased region" description="Basic and acidic residues" evidence="9">
    <location>
        <begin position="649"/>
        <end position="658"/>
    </location>
</feature>
<keyword evidence="11" id="KW-1185">Reference proteome</keyword>
<feature type="region of interest" description="Disordered" evidence="9">
    <location>
        <begin position="628"/>
        <end position="658"/>
    </location>
</feature>
<organism evidence="10 11">
    <name type="scientific">Periconia macrospinosa</name>
    <dbReference type="NCBI Taxonomy" id="97972"/>
    <lineage>
        <taxon>Eukaryota</taxon>
        <taxon>Fungi</taxon>
        <taxon>Dikarya</taxon>
        <taxon>Ascomycota</taxon>
        <taxon>Pezizomycotina</taxon>
        <taxon>Dothideomycetes</taxon>
        <taxon>Pleosporomycetidae</taxon>
        <taxon>Pleosporales</taxon>
        <taxon>Massarineae</taxon>
        <taxon>Periconiaceae</taxon>
        <taxon>Periconia</taxon>
    </lineage>
</organism>
<evidence type="ECO:0000256" key="4">
    <source>
        <dbReference type="ARBA" id="ARBA00023015"/>
    </source>
</evidence>
<evidence type="ECO:0000256" key="9">
    <source>
        <dbReference type="SAM" id="MobiDB-lite"/>
    </source>
</evidence>
<dbReference type="GO" id="GO:0070847">
    <property type="term" value="C:core mediator complex"/>
    <property type="evidence" value="ECO:0007669"/>
    <property type="project" value="TreeGrafter"/>
</dbReference>
<dbReference type="PANTHER" id="PTHR13114:SF7">
    <property type="entry name" value="MEDIATOR OF RNA POLYMERASE II TRANSCRIPTION SUBUNIT 17"/>
    <property type="match status" value="1"/>
</dbReference>
<dbReference type="GO" id="GO:0016592">
    <property type="term" value="C:mediator complex"/>
    <property type="evidence" value="ECO:0007669"/>
    <property type="project" value="InterPro"/>
</dbReference>
<feature type="region of interest" description="Disordered" evidence="9">
    <location>
        <begin position="58"/>
        <end position="77"/>
    </location>
</feature>
<dbReference type="PANTHER" id="PTHR13114">
    <property type="entry name" value="MEDIATOR OF RNA POLYMERASE II TRANSCRIPTION SUBUNIT 17"/>
    <property type="match status" value="1"/>
</dbReference>
<evidence type="ECO:0000313" key="10">
    <source>
        <dbReference type="EMBL" id="PVI07377.1"/>
    </source>
</evidence>
<evidence type="ECO:0000256" key="7">
    <source>
        <dbReference type="ARBA" id="ARBA00032014"/>
    </source>
</evidence>
<evidence type="ECO:0000256" key="2">
    <source>
        <dbReference type="ARBA" id="ARBA00005635"/>
    </source>
</evidence>
<sequence>MSTTNADTDVTLRAWPAPNKEALTMQDLLAQVSQLATERGHLRDVTEQSLQHEIEASKHDLGLIADDSEQQDKDKPEEQLMKEKLEEIHLARIEMLKKLEFAAFHAGNAMNLVNLCLSRDPTKNLESAYTPMFKGFNIPRGSFGVDKGISLEESGRAEDITLHEDLQKRHEVVVKGSKMEALDWSTNSLLKAATELEKEVRKETKYWEEILSISGKGWSLQRTRGNTRNAPYAVHYGLPEANSRFKSRALAPLRMNKNGGIILDPNLRLKPKTLRVRIMENEQIVGTSHLPAQEELNKHDIEHSIQLSRDSLFEEELFYEMSMETRQLLGYGVELRDSTIHIATPTVIGQASQRKILIDCIDRDDQLGLQPNQPQNWLAQNIAEVLRLLLAHEHRMRLYRRSQVPPPMVDHGRQQSSPRLLRTLLAMFSHLDAVDSLHAYIHAAVKTLNSAGLDVAVEASRESLWVKLTDNIKNSENTDISATDQILQAFVKAFDATASITLPLSGVQQESIVIATRTYIGQPVFGSEHKLTLPPSLAKVLTLEPDQPRQFKFSSTRDAASYLDWILALYVAHDFLANEYSGRSSKRSEDPRLIILSKGSGKGRVKEDEIVIELDKGELKAKITSNAQSDTEAIRDSHTWNGAQAQPSLKDKVKSWIG</sequence>
<name>A0A2V1EA17_9PLEO</name>
<evidence type="ECO:0000256" key="8">
    <source>
        <dbReference type="RuleBase" id="RU364140"/>
    </source>
</evidence>
<keyword evidence="5 8" id="KW-0804">Transcription</keyword>
<evidence type="ECO:0000256" key="5">
    <source>
        <dbReference type="ARBA" id="ARBA00023163"/>
    </source>
</evidence>
<comment type="subunit">
    <text evidence="8">Component of the Mediator complex.</text>
</comment>
<dbReference type="InterPro" id="IPR019313">
    <property type="entry name" value="Mediator_Med17"/>
</dbReference>
<dbReference type="Proteomes" id="UP000244855">
    <property type="component" value="Unassembled WGS sequence"/>
</dbReference>
<dbReference type="GO" id="GO:0003712">
    <property type="term" value="F:transcription coregulator activity"/>
    <property type="evidence" value="ECO:0007669"/>
    <property type="project" value="InterPro"/>
</dbReference>
<gene>
    <name evidence="8" type="primary">MED17</name>
    <name evidence="10" type="ORF">DM02DRAFT_608917</name>
</gene>
<proteinExistence type="inferred from homology"/>
<evidence type="ECO:0000256" key="1">
    <source>
        <dbReference type="ARBA" id="ARBA00004123"/>
    </source>
</evidence>
<evidence type="ECO:0000313" key="11">
    <source>
        <dbReference type="Proteomes" id="UP000244855"/>
    </source>
</evidence>
<reference evidence="10 11" key="1">
    <citation type="journal article" date="2018" name="Sci. Rep.">
        <title>Comparative genomics provides insights into the lifestyle and reveals functional heterogeneity of dark septate endophytic fungi.</title>
        <authorList>
            <person name="Knapp D.G."/>
            <person name="Nemeth J.B."/>
            <person name="Barry K."/>
            <person name="Hainaut M."/>
            <person name="Henrissat B."/>
            <person name="Johnson J."/>
            <person name="Kuo A."/>
            <person name="Lim J.H.P."/>
            <person name="Lipzen A."/>
            <person name="Nolan M."/>
            <person name="Ohm R.A."/>
            <person name="Tamas L."/>
            <person name="Grigoriev I.V."/>
            <person name="Spatafora J.W."/>
            <person name="Nagy L.G."/>
            <person name="Kovacs G.M."/>
        </authorList>
    </citation>
    <scope>NUCLEOTIDE SEQUENCE [LARGE SCALE GENOMIC DNA]</scope>
    <source>
        <strain evidence="10 11">DSE2036</strain>
    </source>
</reference>
<dbReference type="EMBL" id="KZ805304">
    <property type="protein sequence ID" value="PVI07377.1"/>
    <property type="molecule type" value="Genomic_DNA"/>
</dbReference>
<dbReference type="STRING" id="97972.A0A2V1EA17"/>
<dbReference type="Pfam" id="PF10156">
    <property type="entry name" value="Med17"/>
    <property type="match status" value="1"/>
</dbReference>
<comment type="subcellular location">
    <subcellularLocation>
        <location evidence="1 8">Nucleus</location>
    </subcellularLocation>
</comment>